<dbReference type="EMBL" id="CP100358">
    <property type="protein sequence ID" value="UTF56027.1"/>
    <property type="molecule type" value="Genomic_DNA"/>
</dbReference>
<dbReference type="RefSeq" id="WP_254161634.1">
    <property type="nucleotide sequence ID" value="NZ_CP100358.1"/>
</dbReference>
<geneLocation type="plasmid" evidence="1 2">
    <name>unnamed3</name>
</geneLocation>
<gene>
    <name evidence="1" type="ORF">NGM29_20790</name>
</gene>
<evidence type="ECO:0000313" key="2">
    <source>
        <dbReference type="Proteomes" id="UP001056855"/>
    </source>
</evidence>
<sequence length="95" mass="11018">MNADPEIPRNDDELTEQLLDEVERLAGPRFRRMEEKADGRSLMDAWSVLAHTDVTVSYDNVPKMAGTLVSERMTWFATLREDGQFEEFAEYYLEA</sequence>
<keyword evidence="2" id="KW-1185">Reference proteome</keyword>
<keyword evidence="1" id="KW-0614">Plasmid</keyword>
<dbReference type="AlphaFoldDB" id="A0A9E7ND12"/>
<reference evidence="1" key="1">
    <citation type="submission" date="2022-06" db="EMBL/GenBank/DDBJ databases">
        <title>Diverse halophilic archaea isolated from saline environments.</title>
        <authorList>
            <person name="Cui H.-L."/>
        </authorList>
    </citation>
    <scope>NUCLEOTIDE SEQUENCE</scope>
    <source>
        <strain evidence="1">WLHS1</strain>
        <plasmid evidence="1">unnamed3</plasmid>
    </source>
</reference>
<dbReference type="KEGG" id="sawl:NGM29_20790"/>
<accession>A0A9E7ND12</accession>
<name>A0A9E7ND12_9EURY</name>
<protein>
    <submittedName>
        <fullName evidence="1">Uncharacterized protein</fullName>
    </submittedName>
</protein>
<dbReference type="Proteomes" id="UP001056855">
    <property type="component" value="Plasmid unnamed3"/>
</dbReference>
<dbReference type="GeneID" id="73292538"/>
<evidence type="ECO:0000313" key="1">
    <source>
        <dbReference type="EMBL" id="UTF56027.1"/>
    </source>
</evidence>
<proteinExistence type="predicted"/>
<organism evidence="1 2">
    <name type="scientific">Natronosalvus rutilus</name>
    <dbReference type="NCBI Taxonomy" id="2953753"/>
    <lineage>
        <taxon>Archaea</taxon>
        <taxon>Methanobacteriati</taxon>
        <taxon>Methanobacteriota</taxon>
        <taxon>Stenosarchaea group</taxon>
        <taxon>Halobacteria</taxon>
        <taxon>Halobacteriales</taxon>
        <taxon>Natrialbaceae</taxon>
        <taxon>Natronosalvus</taxon>
    </lineage>
</organism>